<dbReference type="InterPro" id="IPR035911">
    <property type="entry name" value="MurE/MurF_N"/>
</dbReference>
<comment type="function">
    <text evidence="10 11">Involved in cell wall formation. Catalyzes the final step in the synthesis of UDP-N-acetylmuramoyl-pentapeptide, the precursor of murein.</text>
</comment>
<dbReference type="InterPro" id="IPR051046">
    <property type="entry name" value="MurCDEF_CellWall_CoF430Synth"/>
</dbReference>
<evidence type="ECO:0000256" key="4">
    <source>
        <dbReference type="ARBA" id="ARBA00022741"/>
    </source>
</evidence>
<keyword evidence="7 10" id="KW-0573">Peptidoglycan synthesis</keyword>
<evidence type="ECO:0000256" key="5">
    <source>
        <dbReference type="ARBA" id="ARBA00022840"/>
    </source>
</evidence>
<dbReference type="Proteomes" id="UP001497493">
    <property type="component" value="Chromosome"/>
</dbReference>
<dbReference type="EMBL" id="OZ026884">
    <property type="protein sequence ID" value="CAL1240195.1"/>
    <property type="molecule type" value="Genomic_DNA"/>
</dbReference>
<evidence type="ECO:0000313" key="15">
    <source>
        <dbReference type="EMBL" id="CAL1240195.1"/>
    </source>
</evidence>
<dbReference type="RefSeq" id="WP_348759698.1">
    <property type="nucleotide sequence ID" value="NZ_OZ026884.1"/>
</dbReference>
<sequence>MMRLSELEHLLGGERRGEDRAFAAVSIDTRTLQPGDLFLALRGARFDGNDFVPAAAQGGACAAVVERFAESPLPQLRVADGRRALGQLGATWRARWPGRVVGVTGSNGKTTVKEMIAAVLGVSAPVLKTGGNLNNDIGVPLTLLRLRLEHRHAVIEMGANHAGEIAYLGGLARPDVAVITNAGPAHLEGFGSLEGVARAKGELLESLSTAGVAVLNADDRFFPAWCERAAGRTVLGFGWSDRAQVRALPESVVMGLSATGFRTSFELLHGGRRRPLSLALAGRHNVVNALAATAAALALGCELDQIATGLARITPVPGRLAPVQGQRGALLIDDTYNANPSSFEVALEVLRSLSGKSWVVLGAFAELGAASAELHAAIGRRAKAAGVERLFAIGPEADRAVAAFGDGGVYCQSREELTERVARALSPETVVLIKGSRSQRLEQVVEALRAQGAACS</sequence>
<keyword evidence="16" id="KW-1185">Reference proteome</keyword>
<comment type="subcellular location">
    <subcellularLocation>
        <location evidence="10 11">Cytoplasm</location>
    </subcellularLocation>
</comment>
<feature type="domain" description="Mur ligase central" evidence="14">
    <location>
        <begin position="103"/>
        <end position="296"/>
    </location>
</feature>
<dbReference type="InterPro" id="IPR000713">
    <property type="entry name" value="Mur_ligase_N"/>
</dbReference>
<dbReference type="InterPro" id="IPR005863">
    <property type="entry name" value="UDP-N-AcMur_synth"/>
</dbReference>
<evidence type="ECO:0000256" key="1">
    <source>
        <dbReference type="ARBA" id="ARBA00022490"/>
    </source>
</evidence>
<keyword evidence="1 10" id="KW-0963">Cytoplasm</keyword>
<feature type="domain" description="Mur ligase N-terminal catalytic" evidence="12">
    <location>
        <begin position="24"/>
        <end position="88"/>
    </location>
</feature>
<dbReference type="InterPro" id="IPR004101">
    <property type="entry name" value="Mur_ligase_C"/>
</dbReference>
<dbReference type="SUPFAM" id="SSF53623">
    <property type="entry name" value="MurD-like peptide ligases, catalytic domain"/>
    <property type="match status" value="1"/>
</dbReference>
<dbReference type="PANTHER" id="PTHR43024">
    <property type="entry name" value="UDP-N-ACETYLMURAMOYL-TRIPEPTIDE--D-ALANYL-D-ALANINE LIGASE"/>
    <property type="match status" value="1"/>
</dbReference>
<evidence type="ECO:0000256" key="8">
    <source>
        <dbReference type="ARBA" id="ARBA00023306"/>
    </source>
</evidence>
<dbReference type="Pfam" id="PF02875">
    <property type="entry name" value="Mur_ligase_C"/>
    <property type="match status" value="1"/>
</dbReference>
<dbReference type="Gene3D" id="3.90.190.20">
    <property type="entry name" value="Mur ligase, C-terminal domain"/>
    <property type="match status" value="1"/>
</dbReference>
<dbReference type="InterPro" id="IPR013221">
    <property type="entry name" value="Mur_ligase_cen"/>
</dbReference>
<evidence type="ECO:0000259" key="14">
    <source>
        <dbReference type="Pfam" id="PF08245"/>
    </source>
</evidence>
<dbReference type="Gene3D" id="3.40.1190.10">
    <property type="entry name" value="Mur-like, catalytic domain"/>
    <property type="match status" value="1"/>
</dbReference>
<evidence type="ECO:0000256" key="2">
    <source>
        <dbReference type="ARBA" id="ARBA00022598"/>
    </source>
</evidence>
<keyword evidence="2 10" id="KW-0436">Ligase</keyword>
<reference evidence="15 16" key="1">
    <citation type="submission" date="2024-04" db="EMBL/GenBank/DDBJ databases">
        <authorList>
            <person name="Cremers G."/>
        </authorList>
    </citation>
    <scope>NUCLEOTIDE SEQUENCE [LARGE SCALE GENOMIC DNA]</scope>
    <source>
        <strain evidence="15">MeCH1-AG</strain>
    </source>
</reference>
<evidence type="ECO:0000256" key="9">
    <source>
        <dbReference type="ARBA" id="ARBA00023316"/>
    </source>
</evidence>
<keyword evidence="8 10" id="KW-0131">Cell cycle</keyword>
<keyword evidence="6 10" id="KW-0133">Cell shape</keyword>
<evidence type="ECO:0000256" key="3">
    <source>
        <dbReference type="ARBA" id="ARBA00022618"/>
    </source>
</evidence>
<comment type="similarity">
    <text evidence="10">Belongs to the MurCDEF family. MurF subfamily.</text>
</comment>
<keyword evidence="5 10" id="KW-0067">ATP-binding</keyword>
<protein>
    <recommendedName>
        <fullName evidence="10 11">UDP-N-acetylmuramoyl-tripeptide--D-alanyl-D-alanine ligase</fullName>
        <ecNumber evidence="10 11">6.3.2.10</ecNumber>
    </recommendedName>
    <alternativeName>
        <fullName evidence="10">D-alanyl-D-alanine-adding enzyme</fullName>
    </alternativeName>
</protein>
<evidence type="ECO:0000256" key="11">
    <source>
        <dbReference type="RuleBase" id="RU004136"/>
    </source>
</evidence>
<keyword evidence="4 10" id="KW-0547">Nucleotide-binding</keyword>
<gene>
    <name evidence="10 15" type="primary">murF</name>
    <name evidence="15" type="ORF">MECH1_V1_1419</name>
</gene>
<dbReference type="EC" id="6.3.2.10" evidence="10 11"/>
<dbReference type="GO" id="GO:0047480">
    <property type="term" value="F:UDP-N-acetylmuramoyl-tripeptide-D-alanyl-D-alanine ligase activity"/>
    <property type="evidence" value="ECO:0007669"/>
    <property type="project" value="UniProtKB-EC"/>
</dbReference>
<keyword evidence="9 10" id="KW-0961">Cell wall biogenesis/degradation</keyword>
<evidence type="ECO:0000256" key="6">
    <source>
        <dbReference type="ARBA" id="ARBA00022960"/>
    </source>
</evidence>
<evidence type="ECO:0000256" key="10">
    <source>
        <dbReference type="HAMAP-Rule" id="MF_02019"/>
    </source>
</evidence>
<dbReference type="InterPro" id="IPR036565">
    <property type="entry name" value="Mur-like_cat_sf"/>
</dbReference>
<organism evidence="15 16">
    <name type="scientific">Candidatus Methylocalor cossyra</name>
    <dbReference type="NCBI Taxonomy" id="3108543"/>
    <lineage>
        <taxon>Bacteria</taxon>
        <taxon>Pseudomonadati</taxon>
        <taxon>Pseudomonadota</taxon>
        <taxon>Gammaproteobacteria</taxon>
        <taxon>Methylococcales</taxon>
        <taxon>Methylococcaceae</taxon>
        <taxon>Candidatus Methylocalor</taxon>
    </lineage>
</organism>
<evidence type="ECO:0000313" key="16">
    <source>
        <dbReference type="Proteomes" id="UP001497493"/>
    </source>
</evidence>
<evidence type="ECO:0000256" key="7">
    <source>
        <dbReference type="ARBA" id="ARBA00022984"/>
    </source>
</evidence>
<feature type="binding site" evidence="10">
    <location>
        <begin position="105"/>
        <end position="111"/>
    </location>
    <ligand>
        <name>ATP</name>
        <dbReference type="ChEBI" id="CHEBI:30616"/>
    </ligand>
</feature>
<evidence type="ECO:0000259" key="13">
    <source>
        <dbReference type="Pfam" id="PF02875"/>
    </source>
</evidence>
<dbReference type="SUPFAM" id="SSF53244">
    <property type="entry name" value="MurD-like peptide ligases, peptide-binding domain"/>
    <property type="match status" value="1"/>
</dbReference>
<dbReference type="NCBIfam" id="TIGR01143">
    <property type="entry name" value="murF"/>
    <property type="match status" value="1"/>
</dbReference>
<proteinExistence type="inferred from homology"/>
<name>A0ABM9NHV5_9GAMM</name>
<dbReference type="PANTHER" id="PTHR43024:SF1">
    <property type="entry name" value="UDP-N-ACETYLMURAMOYL-TRIPEPTIDE--D-ALANYL-D-ALANINE LIGASE"/>
    <property type="match status" value="1"/>
</dbReference>
<dbReference type="InterPro" id="IPR036615">
    <property type="entry name" value="Mur_ligase_C_dom_sf"/>
</dbReference>
<comment type="catalytic activity">
    <reaction evidence="10 11">
        <text>D-alanyl-D-alanine + UDP-N-acetyl-alpha-D-muramoyl-L-alanyl-gamma-D-glutamyl-meso-2,6-diaminopimelate + ATP = UDP-N-acetyl-alpha-D-muramoyl-L-alanyl-gamma-D-glutamyl-meso-2,6-diaminopimeloyl-D-alanyl-D-alanine + ADP + phosphate + H(+)</text>
        <dbReference type="Rhea" id="RHEA:28374"/>
        <dbReference type="ChEBI" id="CHEBI:15378"/>
        <dbReference type="ChEBI" id="CHEBI:30616"/>
        <dbReference type="ChEBI" id="CHEBI:43474"/>
        <dbReference type="ChEBI" id="CHEBI:57822"/>
        <dbReference type="ChEBI" id="CHEBI:61386"/>
        <dbReference type="ChEBI" id="CHEBI:83905"/>
        <dbReference type="ChEBI" id="CHEBI:456216"/>
        <dbReference type="EC" id="6.3.2.10"/>
    </reaction>
</comment>
<dbReference type="HAMAP" id="MF_02019">
    <property type="entry name" value="MurF"/>
    <property type="match status" value="1"/>
</dbReference>
<keyword evidence="3 10" id="KW-0132">Cell division</keyword>
<dbReference type="Pfam" id="PF01225">
    <property type="entry name" value="Mur_ligase"/>
    <property type="match status" value="1"/>
</dbReference>
<comment type="pathway">
    <text evidence="10 11">Cell wall biogenesis; peptidoglycan biosynthesis.</text>
</comment>
<evidence type="ECO:0000259" key="12">
    <source>
        <dbReference type="Pfam" id="PF01225"/>
    </source>
</evidence>
<dbReference type="Gene3D" id="3.40.1390.10">
    <property type="entry name" value="MurE/MurF, N-terminal domain"/>
    <property type="match status" value="1"/>
</dbReference>
<dbReference type="SUPFAM" id="SSF63418">
    <property type="entry name" value="MurE/MurF N-terminal domain"/>
    <property type="match status" value="1"/>
</dbReference>
<feature type="domain" description="Mur ligase C-terminal" evidence="13">
    <location>
        <begin position="318"/>
        <end position="437"/>
    </location>
</feature>
<dbReference type="Pfam" id="PF08245">
    <property type="entry name" value="Mur_ligase_M"/>
    <property type="match status" value="1"/>
</dbReference>
<accession>A0ABM9NHV5</accession>